<dbReference type="Proteomes" id="UP000828390">
    <property type="component" value="Unassembled WGS sequence"/>
</dbReference>
<organism evidence="1 2">
    <name type="scientific">Dreissena polymorpha</name>
    <name type="common">Zebra mussel</name>
    <name type="synonym">Mytilus polymorpha</name>
    <dbReference type="NCBI Taxonomy" id="45954"/>
    <lineage>
        <taxon>Eukaryota</taxon>
        <taxon>Metazoa</taxon>
        <taxon>Spiralia</taxon>
        <taxon>Lophotrochozoa</taxon>
        <taxon>Mollusca</taxon>
        <taxon>Bivalvia</taxon>
        <taxon>Autobranchia</taxon>
        <taxon>Heteroconchia</taxon>
        <taxon>Euheterodonta</taxon>
        <taxon>Imparidentia</taxon>
        <taxon>Neoheterodontei</taxon>
        <taxon>Myida</taxon>
        <taxon>Dreissenoidea</taxon>
        <taxon>Dreissenidae</taxon>
        <taxon>Dreissena</taxon>
    </lineage>
</organism>
<reference evidence="1" key="1">
    <citation type="journal article" date="2019" name="bioRxiv">
        <title>The Genome of the Zebra Mussel, Dreissena polymorpha: A Resource for Invasive Species Research.</title>
        <authorList>
            <person name="McCartney M.A."/>
            <person name="Auch B."/>
            <person name="Kono T."/>
            <person name="Mallez S."/>
            <person name="Zhang Y."/>
            <person name="Obille A."/>
            <person name="Becker A."/>
            <person name="Abrahante J.E."/>
            <person name="Garbe J."/>
            <person name="Badalamenti J.P."/>
            <person name="Herman A."/>
            <person name="Mangelson H."/>
            <person name="Liachko I."/>
            <person name="Sullivan S."/>
            <person name="Sone E.D."/>
            <person name="Koren S."/>
            <person name="Silverstein K.A.T."/>
            <person name="Beckman K.B."/>
            <person name="Gohl D.M."/>
        </authorList>
    </citation>
    <scope>NUCLEOTIDE SEQUENCE</scope>
    <source>
        <strain evidence="1">Duluth1</strain>
        <tissue evidence="1">Whole animal</tissue>
    </source>
</reference>
<evidence type="ECO:0000313" key="2">
    <source>
        <dbReference type="Proteomes" id="UP000828390"/>
    </source>
</evidence>
<gene>
    <name evidence="1" type="ORF">DPMN_155565</name>
</gene>
<name>A0A9D4JB12_DREPO</name>
<protein>
    <submittedName>
        <fullName evidence="1">Uncharacterized protein</fullName>
    </submittedName>
</protein>
<reference evidence="1" key="2">
    <citation type="submission" date="2020-11" db="EMBL/GenBank/DDBJ databases">
        <authorList>
            <person name="McCartney M.A."/>
            <person name="Auch B."/>
            <person name="Kono T."/>
            <person name="Mallez S."/>
            <person name="Becker A."/>
            <person name="Gohl D.M."/>
            <person name="Silverstein K.A.T."/>
            <person name="Koren S."/>
            <person name="Bechman K.B."/>
            <person name="Herman A."/>
            <person name="Abrahante J.E."/>
            <person name="Garbe J."/>
        </authorList>
    </citation>
    <scope>NUCLEOTIDE SEQUENCE</scope>
    <source>
        <strain evidence="1">Duluth1</strain>
        <tissue evidence="1">Whole animal</tissue>
    </source>
</reference>
<keyword evidence="2" id="KW-1185">Reference proteome</keyword>
<sequence>MQLCKQLQSETGMNNLNSFDSKYMMFVCNNWELVEKKERSDPGAENRYWKEIVLKIRKYFPGISEHDQLYKLITTEVS</sequence>
<dbReference type="AlphaFoldDB" id="A0A9D4JB12"/>
<dbReference type="EMBL" id="JAIWYP010000007">
    <property type="protein sequence ID" value="KAH3801903.1"/>
    <property type="molecule type" value="Genomic_DNA"/>
</dbReference>
<proteinExistence type="predicted"/>
<evidence type="ECO:0000313" key="1">
    <source>
        <dbReference type="EMBL" id="KAH3801903.1"/>
    </source>
</evidence>
<comment type="caution">
    <text evidence="1">The sequence shown here is derived from an EMBL/GenBank/DDBJ whole genome shotgun (WGS) entry which is preliminary data.</text>
</comment>
<accession>A0A9D4JB12</accession>